<protein>
    <submittedName>
        <fullName evidence="2">Uncharacterized protein</fullName>
    </submittedName>
</protein>
<dbReference type="KEGG" id="rul:UC8_29330"/>
<dbReference type="Proteomes" id="UP000325286">
    <property type="component" value="Chromosome"/>
</dbReference>
<sequence>MNISATSSYAAGQVSRSQPRPSQEEVLASALSSVGVDDETAADVLSQVQQAVESVQSGSSSDGTQRASVRAAIEGVLEANGIDPAEVDEAIQASRPASGAQQTGDAQQTGGPQRGGRPAGPPPPRGGEDSEDDTSSVESALLSADVAESDIDELLAQMIETISELSADESQQVSSDSIRSALTEVLEENGVDVERFEQALQGELGESGSFFDRVA</sequence>
<reference evidence="2 3" key="1">
    <citation type="submission" date="2019-08" db="EMBL/GenBank/DDBJ databases">
        <title>Deep-cultivation of Planctomycetes and their phenomic and genomic characterization uncovers novel biology.</title>
        <authorList>
            <person name="Wiegand S."/>
            <person name="Jogler M."/>
            <person name="Boedeker C."/>
            <person name="Pinto D."/>
            <person name="Vollmers J."/>
            <person name="Rivas-Marin E."/>
            <person name="Kohn T."/>
            <person name="Peeters S.H."/>
            <person name="Heuer A."/>
            <person name="Rast P."/>
            <person name="Oberbeckmann S."/>
            <person name="Bunk B."/>
            <person name="Jeske O."/>
            <person name="Meyerdierks A."/>
            <person name="Storesund J.E."/>
            <person name="Kallscheuer N."/>
            <person name="Luecker S."/>
            <person name="Lage O.M."/>
            <person name="Pohl T."/>
            <person name="Merkel B.J."/>
            <person name="Hornburger P."/>
            <person name="Mueller R.-W."/>
            <person name="Bruemmer F."/>
            <person name="Labrenz M."/>
            <person name="Spormann A.M."/>
            <person name="Op den Camp H."/>
            <person name="Overmann J."/>
            <person name="Amann R."/>
            <person name="Jetten M.S.M."/>
            <person name="Mascher T."/>
            <person name="Medema M.H."/>
            <person name="Devos D.P."/>
            <person name="Kaster A.-K."/>
            <person name="Ovreas L."/>
            <person name="Rohde M."/>
            <person name="Galperin M.Y."/>
            <person name="Jogler C."/>
        </authorList>
    </citation>
    <scope>NUCLEOTIDE SEQUENCE [LARGE SCALE GENOMIC DNA]</scope>
    <source>
        <strain evidence="2 3">UC8</strain>
    </source>
</reference>
<evidence type="ECO:0000313" key="3">
    <source>
        <dbReference type="Proteomes" id="UP000325286"/>
    </source>
</evidence>
<feature type="region of interest" description="Disordered" evidence="1">
    <location>
        <begin position="79"/>
        <end position="141"/>
    </location>
</feature>
<dbReference type="EMBL" id="CP042914">
    <property type="protein sequence ID" value="QEG40915.1"/>
    <property type="molecule type" value="Genomic_DNA"/>
</dbReference>
<evidence type="ECO:0000313" key="2">
    <source>
        <dbReference type="EMBL" id="QEG40915.1"/>
    </source>
</evidence>
<organism evidence="2 3">
    <name type="scientific">Roseimaritima ulvae</name>
    <dbReference type="NCBI Taxonomy" id="980254"/>
    <lineage>
        <taxon>Bacteria</taxon>
        <taxon>Pseudomonadati</taxon>
        <taxon>Planctomycetota</taxon>
        <taxon>Planctomycetia</taxon>
        <taxon>Pirellulales</taxon>
        <taxon>Pirellulaceae</taxon>
        <taxon>Roseimaritima</taxon>
    </lineage>
</organism>
<dbReference type="OrthoDB" id="276426at2"/>
<name>A0A5B9QU31_9BACT</name>
<gene>
    <name evidence="2" type="ORF">UC8_29330</name>
</gene>
<feature type="compositionally biased region" description="Polar residues" evidence="1">
    <location>
        <begin position="1"/>
        <end position="21"/>
    </location>
</feature>
<keyword evidence="3" id="KW-1185">Reference proteome</keyword>
<dbReference type="AlphaFoldDB" id="A0A5B9QU31"/>
<proteinExistence type="predicted"/>
<feature type="region of interest" description="Disordered" evidence="1">
    <location>
        <begin position="1"/>
        <end position="31"/>
    </location>
</feature>
<accession>A0A5B9QU31</accession>
<dbReference type="RefSeq" id="WP_068140248.1">
    <property type="nucleotide sequence ID" value="NZ_CP042914.1"/>
</dbReference>
<evidence type="ECO:0000256" key="1">
    <source>
        <dbReference type="SAM" id="MobiDB-lite"/>
    </source>
</evidence>
<feature type="compositionally biased region" description="Low complexity" evidence="1">
    <location>
        <begin position="99"/>
        <end position="111"/>
    </location>
</feature>